<comment type="caution">
    <text evidence="10">The sequence shown here is derived from an EMBL/GenBank/DDBJ whole genome shotgun (WGS) entry which is preliminary data.</text>
</comment>
<evidence type="ECO:0000313" key="10">
    <source>
        <dbReference type="EMBL" id="MFC7450478.1"/>
    </source>
</evidence>
<keyword evidence="4" id="KW-0285">Flavoprotein</keyword>
<dbReference type="SUPFAM" id="SSF51412">
    <property type="entry name" value="Inosine monophosphate dehydrogenase (IMPDH)"/>
    <property type="match status" value="1"/>
</dbReference>
<name>A0ABW2S2V1_9NOCA</name>
<comment type="similarity">
    <text evidence="2">Belongs to the nitronate monooxygenase family. NMO class I subfamily.</text>
</comment>
<dbReference type="InterPro" id="IPR013785">
    <property type="entry name" value="Aldolase_TIM"/>
</dbReference>
<evidence type="ECO:0000256" key="9">
    <source>
        <dbReference type="ARBA" id="ARBA00049401"/>
    </source>
</evidence>
<dbReference type="RefSeq" id="WP_378408439.1">
    <property type="nucleotide sequence ID" value="NZ_JBHTCS010000025.1"/>
</dbReference>
<evidence type="ECO:0000256" key="8">
    <source>
        <dbReference type="ARBA" id="ARBA00031155"/>
    </source>
</evidence>
<evidence type="ECO:0000256" key="6">
    <source>
        <dbReference type="ARBA" id="ARBA00023002"/>
    </source>
</evidence>
<dbReference type="EMBL" id="JBHTCS010000025">
    <property type="protein sequence ID" value="MFC7450478.1"/>
    <property type="molecule type" value="Genomic_DNA"/>
</dbReference>
<evidence type="ECO:0000256" key="4">
    <source>
        <dbReference type="ARBA" id="ARBA00022630"/>
    </source>
</evidence>
<keyword evidence="7" id="KW-0503">Monooxygenase</keyword>
<keyword evidence="6 10" id="KW-0560">Oxidoreductase</keyword>
<dbReference type="GO" id="GO:0016491">
    <property type="term" value="F:oxidoreductase activity"/>
    <property type="evidence" value="ECO:0007669"/>
    <property type="project" value="UniProtKB-KW"/>
</dbReference>
<organism evidence="10 11">
    <name type="scientific">Rhodococcus daqingensis</name>
    <dbReference type="NCBI Taxonomy" id="2479363"/>
    <lineage>
        <taxon>Bacteria</taxon>
        <taxon>Bacillati</taxon>
        <taxon>Actinomycetota</taxon>
        <taxon>Actinomycetes</taxon>
        <taxon>Mycobacteriales</taxon>
        <taxon>Nocardiaceae</taxon>
        <taxon>Rhodococcus</taxon>
    </lineage>
</organism>
<evidence type="ECO:0000256" key="7">
    <source>
        <dbReference type="ARBA" id="ARBA00023033"/>
    </source>
</evidence>
<comment type="catalytic activity">
    <reaction evidence="9">
        <text>3 propionate 3-nitronate + 3 O2 + H2O = 3 3-oxopropanoate + 2 nitrate + nitrite + H2O2 + 3 H(+)</text>
        <dbReference type="Rhea" id="RHEA:57332"/>
        <dbReference type="ChEBI" id="CHEBI:15377"/>
        <dbReference type="ChEBI" id="CHEBI:15378"/>
        <dbReference type="ChEBI" id="CHEBI:15379"/>
        <dbReference type="ChEBI" id="CHEBI:16240"/>
        <dbReference type="ChEBI" id="CHEBI:16301"/>
        <dbReference type="ChEBI" id="CHEBI:17632"/>
        <dbReference type="ChEBI" id="CHEBI:33190"/>
        <dbReference type="ChEBI" id="CHEBI:136067"/>
    </reaction>
</comment>
<proteinExistence type="inferred from homology"/>
<dbReference type="InterPro" id="IPR004136">
    <property type="entry name" value="NMO"/>
</dbReference>
<dbReference type="Gene3D" id="3.20.20.70">
    <property type="entry name" value="Aldolase class I"/>
    <property type="match status" value="1"/>
</dbReference>
<keyword evidence="3" id="KW-0216">Detoxification</keyword>
<keyword evidence="11" id="KW-1185">Reference proteome</keyword>
<protein>
    <recommendedName>
        <fullName evidence="8">Propionate 3-nitronate monooxygenase</fullName>
    </recommendedName>
</protein>
<evidence type="ECO:0000256" key="1">
    <source>
        <dbReference type="ARBA" id="ARBA00001917"/>
    </source>
</evidence>
<dbReference type="Proteomes" id="UP001596484">
    <property type="component" value="Unassembled WGS sequence"/>
</dbReference>
<gene>
    <name evidence="10" type="ORF">ACFQS9_21510</name>
</gene>
<evidence type="ECO:0000256" key="3">
    <source>
        <dbReference type="ARBA" id="ARBA00022575"/>
    </source>
</evidence>
<evidence type="ECO:0000313" key="11">
    <source>
        <dbReference type="Proteomes" id="UP001596484"/>
    </source>
</evidence>
<evidence type="ECO:0000256" key="2">
    <source>
        <dbReference type="ARBA" id="ARBA00009881"/>
    </source>
</evidence>
<dbReference type="Pfam" id="PF03060">
    <property type="entry name" value="NMO"/>
    <property type="match status" value="1"/>
</dbReference>
<evidence type="ECO:0000256" key="5">
    <source>
        <dbReference type="ARBA" id="ARBA00022643"/>
    </source>
</evidence>
<comment type="cofactor">
    <cofactor evidence="1">
        <name>FMN</name>
        <dbReference type="ChEBI" id="CHEBI:58210"/>
    </cofactor>
</comment>
<dbReference type="CDD" id="cd04730">
    <property type="entry name" value="NPD_like"/>
    <property type="match status" value="1"/>
</dbReference>
<sequence length="368" mass="38952">MADWTDTRFTRDFGIRYPIVQGPFGGGISRVELTAAVSDAGGLGSFGAHHLHPTELDATLAQLSAATARPFAVNLWVPLPGEPRTLDPRTHSTQTHTLAPWFRRAGIEPPAYRAPAPPDFEAQVEVLLERRPAVFSFVFGIPAPGILAECRRRGIRTLGAATHLDEGLALRDAGVDAVVASGYEAGGHRPAFLRPAEDSIATGPLTAQLSAALDIPVIAAGGIADGRGVASALMLGADAVQVGTAFLATDQSGAPAAHKEMLRSPRARYTALTRAFSGRLARGIRNDFLDEHTATDLPPYPQQLWLTAPIKAAAARTGDAELLALWSGQGAPLLTGRRDATEVFDHLVDGTTSTLRSFAIPTRERDAS</sequence>
<dbReference type="PANTHER" id="PTHR42747:SF3">
    <property type="entry name" value="NITRONATE MONOOXYGENASE-RELATED"/>
    <property type="match status" value="1"/>
</dbReference>
<accession>A0ABW2S2V1</accession>
<reference evidence="11" key="1">
    <citation type="journal article" date="2019" name="Int. J. Syst. Evol. Microbiol.">
        <title>The Global Catalogue of Microorganisms (GCM) 10K type strain sequencing project: providing services to taxonomists for standard genome sequencing and annotation.</title>
        <authorList>
            <consortium name="The Broad Institute Genomics Platform"/>
            <consortium name="The Broad Institute Genome Sequencing Center for Infectious Disease"/>
            <person name="Wu L."/>
            <person name="Ma J."/>
        </authorList>
    </citation>
    <scope>NUCLEOTIDE SEQUENCE [LARGE SCALE GENOMIC DNA]</scope>
    <source>
        <strain evidence="11">ICMP 19430</strain>
    </source>
</reference>
<dbReference type="PANTHER" id="PTHR42747">
    <property type="entry name" value="NITRONATE MONOOXYGENASE-RELATED"/>
    <property type="match status" value="1"/>
</dbReference>
<keyword evidence="5" id="KW-0288">FMN</keyword>